<keyword evidence="6" id="KW-1185">Reference proteome</keyword>
<dbReference type="InterPro" id="IPR000652">
    <property type="entry name" value="Triosephosphate_isomerase"/>
</dbReference>
<evidence type="ECO:0000313" key="6">
    <source>
        <dbReference type="Proteomes" id="UP001648503"/>
    </source>
</evidence>
<reference evidence="5 6" key="1">
    <citation type="submission" date="2021-02" db="EMBL/GenBank/DDBJ databases">
        <title>Variation within the Batrachochytrium salamandrivorans European outbreak.</title>
        <authorList>
            <person name="Kelly M."/>
            <person name="Pasmans F."/>
            <person name="Shea T.P."/>
            <person name="Munoz J.F."/>
            <person name="Carranza S."/>
            <person name="Cuomo C.A."/>
            <person name="Martel A."/>
        </authorList>
    </citation>
    <scope>NUCLEOTIDE SEQUENCE [LARGE SCALE GENOMIC DNA]</scope>
    <source>
        <strain evidence="5 6">AMFP18/2</strain>
    </source>
</reference>
<protein>
    <recommendedName>
        <fullName evidence="4">Triosephosphate isomerase</fullName>
        <ecNumber evidence="4">5.3.1.1</ecNumber>
    </recommendedName>
</protein>
<dbReference type="HAMAP" id="MF_00147_B">
    <property type="entry name" value="TIM_B"/>
    <property type="match status" value="1"/>
</dbReference>
<dbReference type="InterPro" id="IPR035990">
    <property type="entry name" value="TIM_sf"/>
</dbReference>
<accession>A0ABQ8FCT0</accession>
<evidence type="ECO:0000256" key="1">
    <source>
        <dbReference type="ARBA" id="ARBA00007422"/>
    </source>
</evidence>
<dbReference type="Gene3D" id="3.20.20.70">
    <property type="entry name" value="Aldolase class I"/>
    <property type="match status" value="1"/>
</dbReference>
<comment type="similarity">
    <text evidence="1 4">Belongs to the triosephosphate isomerase family.</text>
</comment>
<keyword evidence="4" id="KW-0324">Glycolysis</keyword>
<proteinExistence type="inferred from homology"/>
<evidence type="ECO:0000256" key="4">
    <source>
        <dbReference type="RuleBase" id="RU363013"/>
    </source>
</evidence>
<dbReference type="EMBL" id="JAFCIX010000249">
    <property type="protein sequence ID" value="KAH6596076.1"/>
    <property type="molecule type" value="Genomic_DNA"/>
</dbReference>
<comment type="pathway">
    <text evidence="4">Carbohydrate biosynthesis; gluconeogenesis.</text>
</comment>
<dbReference type="InterPro" id="IPR022896">
    <property type="entry name" value="TrioseP_Isoase_bac/euk"/>
</dbReference>
<evidence type="ECO:0000256" key="2">
    <source>
        <dbReference type="ARBA" id="ARBA00011738"/>
    </source>
</evidence>
<evidence type="ECO:0000256" key="3">
    <source>
        <dbReference type="ARBA" id="ARBA00023235"/>
    </source>
</evidence>
<dbReference type="PANTHER" id="PTHR21139:SF2">
    <property type="entry name" value="TRIOSEPHOSPHATE ISOMERASE"/>
    <property type="match status" value="1"/>
</dbReference>
<dbReference type="InterPro" id="IPR020861">
    <property type="entry name" value="Triosephosphate_isomerase_AS"/>
</dbReference>
<comment type="subunit">
    <text evidence="2">Homodimer.</text>
</comment>
<dbReference type="EC" id="5.3.1.1" evidence="4"/>
<dbReference type="PROSITE" id="PS51440">
    <property type="entry name" value="TIM_2"/>
    <property type="match status" value="1"/>
</dbReference>
<keyword evidence="3 4" id="KW-0413">Isomerase</keyword>
<dbReference type="SUPFAM" id="SSF51351">
    <property type="entry name" value="Triosephosphate isomerase (TIM)"/>
    <property type="match status" value="1"/>
</dbReference>
<name>A0ABQ8FCT0_9FUNG</name>
<evidence type="ECO:0000313" key="5">
    <source>
        <dbReference type="EMBL" id="KAH6596076.1"/>
    </source>
</evidence>
<comment type="pathway">
    <text evidence="4">Carbohydrate degradation; glycolysis; D-glyceraldehyde 3-phosphate from glycerone phosphate: step 1/1.</text>
</comment>
<dbReference type="PANTHER" id="PTHR21139">
    <property type="entry name" value="TRIOSEPHOSPHATE ISOMERASE"/>
    <property type="match status" value="1"/>
</dbReference>
<comment type="catalytic activity">
    <reaction evidence="4">
        <text>D-glyceraldehyde 3-phosphate = dihydroxyacetone phosphate</text>
        <dbReference type="Rhea" id="RHEA:18585"/>
        <dbReference type="ChEBI" id="CHEBI:57642"/>
        <dbReference type="ChEBI" id="CHEBI:59776"/>
        <dbReference type="EC" id="5.3.1.1"/>
    </reaction>
</comment>
<dbReference type="CDD" id="cd00311">
    <property type="entry name" value="TIM"/>
    <property type="match status" value="1"/>
</dbReference>
<dbReference type="Proteomes" id="UP001648503">
    <property type="component" value="Unassembled WGS sequence"/>
</dbReference>
<dbReference type="NCBIfam" id="TIGR00419">
    <property type="entry name" value="tim"/>
    <property type="match status" value="1"/>
</dbReference>
<keyword evidence="4" id="KW-0312">Gluconeogenesis</keyword>
<dbReference type="Pfam" id="PF00121">
    <property type="entry name" value="TIM"/>
    <property type="match status" value="1"/>
</dbReference>
<comment type="caution">
    <text evidence="5">The sequence shown here is derived from an EMBL/GenBank/DDBJ whole genome shotgun (WGS) entry which is preliminary data.</text>
</comment>
<gene>
    <name evidence="5" type="ORF">BASA50_005373</name>
</gene>
<sequence>MASRTFLVGGNWKMNGDKSLVSTLSSALNTCSVSSGVQIVVAPPAPYLALARSEFSSSIGVAAQNASNEKSGAFTGELSIDMLKDLSVDWVILGHSERREHFGESSDLVGRKTAFAVNNGMNVIACVGEKLEHRESDKTTEVVFGQLEGIRKHLPVSGWSKVVVAYEPVWAIGTGKVATPQQAQEVHDQIRAWLSKNVTSEVAASTRIIYGGSVNAKNAGALQGEKDIDGFLVGGASLKAEDFVAICQCRL</sequence>
<dbReference type="PROSITE" id="PS00171">
    <property type="entry name" value="TIM_1"/>
    <property type="match status" value="1"/>
</dbReference>
<organism evidence="5 6">
    <name type="scientific">Batrachochytrium salamandrivorans</name>
    <dbReference type="NCBI Taxonomy" id="1357716"/>
    <lineage>
        <taxon>Eukaryota</taxon>
        <taxon>Fungi</taxon>
        <taxon>Fungi incertae sedis</taxon>
        <taxon>Chytridiomycota</taxon>
        <taxon>Chytridiomycota incertae sedis</taxon>
        <taxon>Chytridiomycetes</taxon>
        <taxon>Rhizophydiales</taxon>
        <taxon>Rhizophydiales incertae sedis</taxon>
        <taxon>Batrachochytrium</taxon>
    </lineage>
</organism>
<dbReference type="InterPro" id="IPR013785">
    <property type="entry name" value="Aldolase_TIM"/>
</dbReference>